<dbReference type="AlphaFoldDB" id="A0A2G9UDS2"/>
<evidence type="ECO:0000256" key="1">
    <source>
        <dbReference type="SAM" id="MobiDB-lite"/>
    </source>
</evidence>
<evidence type="ECO:0000313" key="3">
    <source>
        <dbReference type="Proteomes" id="UP000230423"/>
    </source>
</evidence>
<accession>A0A2G9UDS2</accession>
<dbReference type="Proteomes" id="UP000230423">
    <property type="component" value="Unassembled WGS sequence"/>
</dbReference>
<keyword evidence="3" id="KW-1185">Reference proteome</keyword>
<gene>
    <name evidence="2" type="ORF">TELCIR_09836</name>
</gene>
<sequence length="155" mass="17441">MARYWYAAKRNRLSEAASQVHFHVKQEATSNGDKEAKAKIGSSGQSENPVRRRRRPKKETDSGVETGKARSGSEQKFVSTKEMDSRAKIQKVTNEVLDIVQYPKSDKLCQALDDILIDGVPLAVSAAQRGFSEFYLRTFIQAITIHIRQTCPELL</sequence>
<evidence type="ECO:0000313" key="2">
    <source>
        <dbReference type="EMBL" id="PIO68379.1"/>
    </source>
</evidence>
<dbReference type="OrthoDB" id="5858942at2759"/>
<dbReference type="EMBL" id="KZ347124">
    <property type="protein sequence ID" value="PIO68379.1"/>
    <property type="molecule type" value="Genomic_DNA"/>
</dbReference>
<proteinExistence type="predicted"/>
<name>A0A2G9UDS2_TELCI</name>
<protein>
    <submittedName>
        <fullName evidence="2">Uncharacterized protein</fullName>
    </submittedName>
</protein>
<organism evidence="2 3">
    <name type="scientific">Teladorsagia circumcincta</name>
    <name type="common">Brown stomach worm</name>
    <name type="synonym">Ostertagia circumcincta</name>
    <dbReference type="NCBI Taxonomy" id="45464"/>
    <lineage>
        <taxon>Eukaryota</taxon>
        <taxon>Metazoa</taxon>
        <taxon>Ecdysozoa</taxon>
        <taxon>Nematoda</taxon>
        <taxon>Chromadorea</taxon>
        <taxon>Rhabditida</taxon>
        <taxon>Rhabditina</taxon>
        <taxon>Rhabditomorpha</taxon>
        <taxon>Strongyloidea</taxon>
        <taxon>Trichostrongylidae</taxon>
        <taxon>Teladorsagia</taxon>
    </lineage>
</organism>
<feature type="compositionally biased region" description="Basic and acidic residues" evidence="1">
    <location>
        <begin position="67"/>
        <end position="84"/>
    </location>
</feature>
<reference evidence="2 3" key="1">
    <citation type="submission" date="2015-09" db="EMBL/GenBank/DDBJ databases">
        <title>Draft genome of the parasitic nematode Teladorsagia circumcincta isolate WARC Sus (inbred).</title>
        <authorList>
            <person name="Mitreva M."/>
        </authorList>
    </citation>
    <scope>NUCLEOTIDE SEQUENCE [LARGE SCALE GENOMIC DNA]</scope>
    <source>
        <strain evidence="2 3">S</strain>
    </source>
</reference>
<feature type="region of interest" description="Disordered" evidence="1">
    <location>
        <begin position="24"/>
        <end position="84"/>
    </location>
</feature>